<evidence type="ECO:0000256" key="8">
    <source>
        <dbReference type="SAM" id="Phobius"/>
    </source>
</evidence>
<comment type="subcellular location">
    <subcellularLocation>
        <location evidence="1">Membrane</location>
        <topology evidence="1">Multi-pass membrane protein</topology>
    </subcellularLocation>
</comment>
<feature type="domain" description="Polycystin" evidence="10">
    <location>
        <begin position="168"/>
        <end position="366"/>
    </location>
</feature>
<keyword evidence="4 8" id="KW-1133">Transmembrane helix</keyword>
<feature type="transmembrane region" description="Helical" evidence="8">
    <location>
        <begin position="374"/>
        <end position="394"/>
    </location>
</feature>
<feature type="domain" description="Polycystin cation channel PKD1/PKD2" evidence="9">
    <location>
        <begin position="368"/>
        <end position="592"/>
    </location>
</feature>
<evidence type="ECO:0000256" key="1">
    <source>
        <dbReference type="ARBA" id="ARBA00004141"/>
    </source>
</evidence>
<dbReference type="GO" id="GO:0016020">
    <property type="term" value="C:membrane"/>
    <property type="evidence" value="ECO:0007669"/>
    <property type="project" value="UniProtKB-SubCell"/>
</dbReference>
<evidence type="ECO:0000259" key="9">
    <source>
        <dbReference type="Pfam" id="PF08016"/>
    </source>
</evidence>
<dbReference type="AlphaFoldDB" id="A0A6P4FGQ9"/>
<dbReference type="GO" id="GO:0005262">
    <property type="term" value="F:calcium channel activity"/>
    <property type="evidence" value="ECO:0007669"/>
    <property type="project" value="TreeGrafter"/>
</dbReference>
<dbReference type="PANTHER" id="PTHR10877:SF183">
    <property type="entry name" value="AT14535P-RELATED"/>
    <property type="match status" value="1"/>
</dbReference>
<dbReference type="GO" id="GO:0050982">
    <property type="term" value="P:detection of mechanical stimulus"/>
    <property type="evidence" value="ECO:0007669"/>
    <property type="project" value="TreeGrafter"/>
</dbReference>
<organism evidence="13">
    <name type="scientific">Drosophila rhopaloa</name>
    <name type="common">Fruit fly</name>
    <dbReference type="NCBI Taxonomy" id="1041015"/>
    <lineage>
        <taxon>Eukaryota</taxon>
        <taxon>Metazoa</taxon>
        <taxon>Ecdysozoa</taxon>
        <taxon>Arthropoda</taxon>
        <taxon>Hexapoda</taxon>
        <taxon>Insecta</taxon>
        <taxon>Pterygota</taxon>
        <taxon>Neoptera</taxon>
        <taxon>Endopterygota</taxon>
        <taxon>Diptera</taxon>
        <taxon>Brachycera</taxon>
        <taxon>Muscomorpha</taxon>
        <taxon>Ephydroidea</taxon>
        <taxon>Drosophilidae</taxon>
        <taxon>Drosophila</taxon>
        <taxon>Sophophora</taxon>
    </lineage>
</organism>
<feature type="region of interest" description="Disordered" evidence="7">
    <location>
        <begin position="709"/>
        <end position="743"/>
    </location>
</feature>
<evidence type="ECO:0000256" key="4">
    <source>
        <dbReference type="ARBA" id="ARBA00022989"/>
    </source>
</evidence>
<gene>
    <name evidence="13" type="primary">LOC108049738</name>
    <name evidence="11" type="synonym">108049738</name>
</gene>
<dbReference type="InterPro" id="IPR003915">
    <property type="entry name" value="PKD_2"/>
</dbReference>
<keyword evidence="5 8" id="KW-0472">Membrane</keyword>
<dbReference type="InterPro" id="IPR013122">
    <property type="entry name" value="PKD1_2_channel"/>
</dbReference>
<dbReference type="Pfam" id="PF08016">
    <property type="entry name" value="PKD_channel"/>
    <property type="match status" value="1"/>
</dbReference>
<evidence type="ECO:0000256" key="2">
    <source>
        <dbReference type="ARBA" id="ARBA00007200"/>
    </source>
</evidence>
<dbReference type="GO" id="GO:0005509">
    <property type="term" value="F:calcium ion binding"/>
    <property type="evidence" value="ECO:0007669"/>
    <property type="project" value="InterPro"/>
</dbReference>
<evidence type="ECO:0000313" key="12">
    <source>
        <dbReference type="Proteomes" id="UP001652680"/>
    </source>
</evidence>
<dbReference type="GeneID" id="108049738"/>
<sequence length="743" mass="86198">MNVKKSHLAMFAITIGIIICCMTAIAVFAGFKHEMVKFKTMLVSMVIVLMFQYLIGDPIKFVIQSIDATFWPPKVYVPPRCDKGKEHDRFDFLKQRLSSQRSNLGLSSQYRNWKLNEQYKLIAHDLFTYGQYFLCLMCLVLVTRDETLYHNTRSIKTLFMNNHTDYTGLKEVYFLNQLYDFIESTLVIAFNSNSSGGTAPGWVHAEQTVLLGVIRLRQLRVVDPNIGLGKPVFSEMYYMPEWQLPYRRLHYADKYWRIYEPWIPITVSFEFLDGLLMNFNHVGYLNSYPELLGYVSLLARSTANSMKVLDYLSEYHWLTLNTSAVFIDFTLYNVDVNLFSICTLRLEKTPFGGTVPDVQVESAKLLEHVDQMPLTGLLALLIYVVVFIQFAQSLTVKLWYEPSLLKSIWNKLDLFIFLLNVMVVVLVVLREALVANMMKKVEGASKMEFIDFRRPSRMHQLTTITIGFLICMTTLRLWRVMQFSSVFELFTRTLYLAWAAVASTAIAIVIFLMGFCFAVVTINGNNSNNFNRFVKSMVMCMCFSFGFSAQVKPTELFYGGIWLGILLYGVLAFVIIVLLINVFVSLINDYFTIAKTKRDSEREHRINFFEFLRIEYSGFFRFIHDLPCFRRYYVRNNHTVAENVRRKLNAIEDKRLMQQRQRRGYQVIQRQSDDDATAYKDRGERIINVGNILNTQLTLLSMFLFDDDGDEQVHPETQEPEVPEEAEGGQGKGKTKNEREADA</sequence>
<dbReference type="RefSeq" id="XP_016986518.1">
    <property type="nucleotide sequence ID" value="XM_017131029.1"/>
</dbReference>
<feature type="transmembrane region" description="Helical" evidence="8">
    <location>
        <begin position="532"/>
        <end position="549"/>
    </location>
</feature>
<dbReference type="PRINTS" id="PR01433">
    <property type="entry name" value="POLYCYSTIN2"/>
</dbReference>
<evidence type="ECO:0000313" key="11">
    <source>
        <dbReference type="EnsemblMetazoa" id="XP_016986518.1"/>
    </source>
</evidence>
<dbReference type="Proteomes" id="UP001652680">
    <property type="component" value="Unassembled WGS sequence"/>
</dbReference>
<feature type="transmembrane region" description="Helical" evidence="8">
    <location>
        <begin position="495"/>
        <end position="520"/>
    </location>
</feature>
<protein>
    <submittedName>
        <fullName evidence="13">Polycystic kidney disease 2-like 1 protein</fullName>
    </submittedName>
</protein>
<feature type="transmembrane region" description="Helical" evidence="8">
    <location>
        <begin position="38"/>
        <end position="55"/>
    </location>
</feature>
<dbReference type="InterPro" id="IPR046791">
    <property type="entry name" value="Polycystin_dom"/>
</dbReference>
<feature type="compositionally biased region" description="Acidic residues" evidence="7">
    <location>
        <begin position="718"/>
        <end position="727"/>
    </location>
</feature>
<proteinExistence type="inferred from homology"/>
<feature type="transmembrane region" description="Helical" evidence="8">
    <location>
        <begin position="6"/>
        <end position="31"/>
    </location>
</feature>
<dbReference type="EnsemblMetazoa" id="XM_017131029.2">
    <property type="protein sequence ID" value="XP_016986518.1"/>
    <property type="gene ID" value="LOC108049738"/>
</dbReference>
<feature type="transmembrane region" description="Helical" evidence="8">
    <location>
        <begin position="414"/>
        <end position="437"/>
    </location>
</feature>
<dbReference type="InterPro" id="IPR051223">
    <property type="entry name" value="Polycystin"/>
</dbReference>
<dbReference type="PANTHER" id="PTHR10877">
    <property type="entry name" value="POLYCYSTIN FAMILY MEMBER"/>
    <property type="match status" value="1"/>
</dbReference>
<comment type="similarity">
    <text evidence="2">Belongs to the polycystin family.</text>
</comment>
<reference evidence="12" key="1">
    <citation type="journal article" date="2021" name="Elife">
        <title>Highly contiguous assemblies of 101 drosophilid genomes.</title>
        <authorList>
            <person name="Kim B.Y."/>
            <person name="Wang J.R."/>
            <person name="Miller D.E."/>
            <person name="Barmina O."/>
            <person name="Delaney E."/>
            <person name="Thompson A."/>
            <person name="Comeault A.A."/>
            <person name="Peede D."/>
            <person name="D'Agostino E.R."/>
            <person name="Pelaez J."/>
            <person name="Aguilar J.M."/>
            <person name="Haji D."/>
            <person name="Matsunaga T."/>
            <person name="Armstrong E.E."/>
            <person name="Zych M."/>
            <person name="Ogawa Y."/>
            <person name="Stamenkovic-Radak M."/>
            <person name="Jelic M."/>
            <person name="Veselinovic M.S."/>
            <person name="Tanaskovic M."/>
            <person name="Eric P."/>
            <person name="Gao J.J."/>
            <person name="Katoh T.K."/>
            <person name="Toda M.J."/>
            <person name="Watabe H."/>
            <person name="Watada M."/>
            <person name="Davis J.S."/>
            <person name="Moyle L.C."/>
            <person name="Manoli G."/>
            <person name="Bertolini E."/>
            <person name="Kostal V."/>
            <person name="Hawley R.S."/>
            <person name="Takahashi A."/>
            <person name="Jones C.D."/>
            <person name="Price D.K."/>
            <person name="Whiteman N."/>
            <person name="Kopp A."/>
            <person name="Matute D.R."/>
            <person name="Petrov D.A."/>
        </authorList>
    </citation>
    <scope>NUCLEOTIDE SEQUENCE [LARGE SCALE GENOMIC DNA]</scope>
</reference>
<feature type="transmembrane region" description="Helical" evidence="8">
    <location>
        <begin position="561"/>
        <end position="587"/>
    </location>
</feature>
<evidence type="ECO:0000256" key="7">
    <source>
        <dbReference type="SAM" id="MobiDB-lite"/>
    </source>
</evidence>
<keyword evidence="12" id="KW-1185">Reference proteome</keyword>
<evidence type="ECO:0000256" key="5">
    <source>
        <dbReference type="ARBA" id="ARBA00023136"/>
    </source>
</evidence>
<keyword evidence="3 8" id="KW-0812">Transmembrane</keyword>
<keyword evidence="6" id="KW-0325">Glycoprotein</keyword>
<feature type="transmembrane region" description="Helical" evidence="8">
    <location>
        <begin position="126"/>
        <end position="143"/>
    </location>
</feature>
<evidence type="ECO:0000313" key="13">
    <source>
        <dbReference type="RefSeq" id="XP_016986518.1"/>
    </source>
</evidence>
<reference evidence="13" key="2">
    <citation type="submission" date="2025-04" db="UniProtKB">
        <authorList>
            <consortium name="RefSeq"/>
        </authorList>
    </citation>
    <scope>IDENTIFICATION</scope>
</reference>
<dbReference type="OrthoDB" id="5322100at2759"/>
<feature type="transmembrane region" description="Helical" evidence="8">
    <location>
        <begin position="458"/>
        <end position="475"/>
    </location>
</feature>
<dbReference type="Pfam" id="PF20519">
    <property type="entry name" value="Polycystin_dom"/>
    <property type="match status" value="1"/>
</dbReference>
<accession>A0A6P4FGQ9</accession>
<reference evidence="11" key="3">
    <citation type="submission" date="2025-05" db="UniProtKB">
        <authorList>
            <consortium name="EnsemblMetazoa"/>
        </authorList>
    </citation>
    <scope>IDENTIFICATION</scope>
</reference>
<evidence type="ECO:0000256" key="3">
    <source>
        <dbReference type="ARBA" id="ARBA00022692"/>
    </source>
</evidence>
<evidence type="ECO:0000256" key="6">
    <source>
        <dbReference type="ARBA" id="ARBA00023180"/>
    </source>
</evidence>
<name>A0A6P4FGQ9_DRORH</name>
<evidence type="ECO:0000259" key="10">
    <source>
        <dbReference type="Pfam" id="PF20519"/>
    </source>
</evidence>